<feature type="domain" description="UspA" evidence="2">
    <location>
        <begin position="16"/>
        <end position="153"/>
    </location>
</feature>
<dbReference type="EMBL" id="PKUS01000049">
    <property type="protein sequence ID" value="PLW66765.1"/>
    <property type="molecule type" value="Genomic_DNA"/>
</dbReference>
<evidence type="ECO:0000259" key="2">
    <source>
        <dbReference type="Pfam" id="PF00582"/>
    </source>
</evidence>
<sequence>MHFARRAPGTQMKTVTNIMAAVGLFPLDHSVLLRAAEVARTHQARLTVVHVVERLTASALPATDLMEMQQQLELISREQVVAAVAEQVAGVDSVDIRIETGPPSQQLDEVAKEISADLVVMQANQKPSVMEKIIGSTTDRVIRTSVVPVLVVKRPVEQQYQSIAIAVDPADESRTIGPMVAALFPSAVLHLFHAVYISAQFEEVMVRAGTGMDGLSAHREKLVVQAKKCLRDMARELRSHSSRIIVRVYVGAPADTLVQATSSTEVDLLVIGPGTRSRVRQALLGSVTQKVLQNASCDVLVWTNQNN</sequence>
<dbReference type="PANTHER" id="PTHR46268">
    <property type="entry name" value="STRESS RESPONSE PROTEIN NHAX"/>
    <property type="match status" value="1"/>
</dbReference>
<dbReference type="InterPro" id="IPR014729">
    <property type="entry name" value="Rossmann-like_a/b/a_fold"/>
</dbReference>
<dbReference type="InterPro" id="IPR006016">
    <property type="entry name" value="UspA"/>
</dbReference>
<dbReference type="Gene3D" id="3.40.50.620">
    <property type="entry name" value="HUPs"/>
    <property type="match status" value="2"/>
</dbReference>
<comment type="caution">
    <text evidence="3">The sequence shown here is derived from an EMBL/GenBank/DDBJ whole genome shotgun (WGS) entry which is preliminary data.</text>
</comment>
<evidence type="ECO:0000313" key="4">
    <source>
        <dbReference type="Proteomes" id="UP000235005"/>
    </source>
</evidence>
<dbReference type="CDD" id="cd00293">
    <property type="entry name" value="USP-like"/>
    <property type="match status" value="2"/>
</dbReference>
<organism evidence="3 4">
    <name type="scientific">Pseudohalioglobus lutimaris</name>
    <dbReference type="NCBI Taxonomy" id="1737061"/>
    <lineage>
        <taxon>Bacteria</taxon>
        <taxon>Pseudomonadati</taxon>
        <taxon>Pseudomonadota</taxon>
        <taxon>Gammaproteobacteria</taxon>
        <taxon>Cellvibrionales</taxon>
        <taxon>Halieaceae</taxon>
        <taxon>Pseudohalioglobus</taxon>
    </lineage>
</organism>
<dbReference type="AlphaFoldDB" id="A0A2N5WWZ6"/>
<comment type="similarity">
    <text evidence="1">Belongs to the universal stress protein A family.</text>
</comment>
<feature type="domain" description="UspA" evidence="2">
    <location>
        <begin position="160"/>
        <end position="301"/>
    </location>
</feature>
<dbReference type="PANTHER" id="PTHR46268:SF6">
    <property type="entry name" value="UNIVERSAL STRESS PROTEIN UP12"/>
    <property type="match status" value="1"/>
</dbReference>
<protein>
    <recommendedName>
        <fullName evidence="2">UspA domain-containing protein</fullName>
    </recommendedName>
</protein>
<proteinExistence type="inferred from homology"/>
<keyword evidence="4" id="KW-1185">Reference proteome</keyword>
<gene>
    <name evidence="3" type="ORF">C0039_20160</name>
</gene>
<reference evidence="3 4" key="1">
    <citation type="submission" date="2018-01" db="EMBL/GenBank/DDBJ databases">
        <title>The draft genome sequence of Halioglobus lutimaris HF004.</title>
        <authorList>
            <person name="Du Z.-J."/>
            <person name="Shi M.-J."/>
        </authorList>
    </citation>
    <scope>NUCLEOTIDE SEQUENCE [LARGE SCALE GENOMIC DNA]</scope>
    <source>
        <strain evidence="3 4">HF004</strain>
    </source>
</reference>
<dbReference type="PRINTS" id="PR01438">
    <property type="entry name" value="UNVRSLSTRESS"/>
</dbReference>
<dbReference type="Proteomes" id="UP000235005">
    <property type="component" value="Unassembled WGS sequence"/>
</dbReference>
<dbReference type="InterPro" id="IPR006015">
    <property type="entry name" value="Universal_stress_UspA"/>
</dbReference>
<name>A0A2N5WWZ6_9GAMM</name>
<accession>A0A2N5WWZ6</accession>
<evidence type="ECO:0000313" key="3">
    <source>
        <dbReference type="EMBL" id="PLW66765.1"/>
    </source>
</evidence>
<dbReference type="Pfam" id="PF00582">
    <property type="entry name" value="Usp"/>
    <property type="match status" value="2"/>
</dbReference>
<evidence type="ECO:0000256" key="1">
    <source>
        <dbReference type="ARBA" id="ARBA00008791"/>
    </source>
</evidence>
<dbReference type="SUPFAM" id="SSF52402">
    <property type="entry name" value="Adenine nucleotide alpha hydrolases-like"/>
    <property type="match status" value="2"/>
</dbReference>